<protein>
    <submittedName>
        <fullName evidence="1">Uncharacterized protein</fullName>
    </submittedName>
</protein>
<dbReference type="eggNOG" id="COG1194">
    <property type="taxonomic scope" value="Bacteria"/>
</dbReference>
<accession>Q7U9Z0</accession>
<name>Q7U9Z0_PARMW</name>
<evidence type="ECO:0000313" key="1">
    <source>
        <dbReference type="EMBL" id="CAE06627.1"/>
    </source>
</evidence>
<dbReference type="EMBL" id="BX569689">
    <property type="protein sequence ID" value="CAE06627.1"/>
    <property type="molecule type" value="Genomic_DNA"/>
</dbReference>
<reference evidence="1 2" key="1">
    <citation type="journal article" date="2003" name="Nature">
        <title>The genome of a motile marine Synechococcus.</title>
        <authorList>
            <person name="Palenik B."/>
            <person name="Brahamsha B."/>
            <person name="Larimer F."/>
            <person name="Land M."/>
            <person name="Hauser L."/>
            <person name="Chain P."/>
            <person name="Lamerdin J."/>
            <person name="Regala W."/>
            <person name="Allen E.A."/>
            <person name="McCarren J."/>
            <person name="Paulsen I."/>
            <person name="Dufresne A."/>
            <person name="Partensky F."/>
            <person name="Webb E."/>
            <person name="Waterbury J."/>
        </authorList>
    </citation>
    <scope>NUCLEOTIDE SEQUENCE [LARGE SCALE GENOMIC DNA]</scope>
    <source>
        <strain evidence="1 2">WH8102</strain>
    </source>
</reference>
<proteinExistence type="predicted"/>
<evidence type="ECO:0000313" key="2">
    <source>
        <dbReference type="Proteomes" id="UP000001422"/>
    </source>
</evidence>
<dbReference type="Proteomes" id="UP000001422">
    <property type="component" value="Chromosome"/>
</dbReference>
<dbReference type="KEGG" id="syw:SYNW0112"/>
<dbReference type="AlphaFoldDB" id="Q7U9Z0"/>
<dbReference type="HOGENOM" id="CLU_2398554_0_0_3"/>
<keyword evidence="2" id="KW-1185">Reference proteome</keyword>
<gene>
    <name evidence="1" type="ordered locus">SYNW0112</name>
</gene>
<organism evidence="1 2">
    <name type="scientific">Parasynechococcus marenigrum (strain WH8102)</name>
    <dbReference type="NCBI Taxonomy" id="84588"/>
    <lineage>
        <taxon>Bacteria</taxon>
        <taxon>Bacillati</taxon>
        <taxon>Cyanobacteriota</taxon>
        <taxon>Cyanophyceae</taxon>
        <taxon>Synechococcales</taxon>
        <taxon>Prochlorococcaceae</taxon>
        <taxon>Parasynechococcus</taxon>
        <taxon>Parasynechococcus marenigrum</taxon>
    </lineage>
</organism>
<sequence>MVRGFGRLMADRSLVPSVSDQTVFMGVISRSVPAMAQHLLGWWQINGRCDSAQKPWMVNLAGRWPTVTDELDLYGIWIAEVMLQPPAVSAGSD</sequence>